<keyword evidence="2" id="KW-1185">Reference proteome</keyword>
<evidence type="ECO:0000313" key="1">
    <source>
        <dbReference type="EMBL" id="MBB5718929.1"/>
    </source>
</evidence>
<gene>
    <name evidence="1" type="ORF">FHR23_001852</name>
</gene>
<dbReference type="RefSeq" id="WP_345575534.1">
    <property type="nucleotide sequence ID" value="NZ_BAABIF010000013.1"/>
</dbReference>
<sequence>MNAILLMLKEACPEKTVITFDFDGALRVHLDVRATQDIWKIEGLLPTLGGGIFRDIKRGSTPHHPFFHRVSAVVDR</sequence>
<evidence type="ECO:0000313" key="2">
    <source>
        <dbReference type="Proteomes" id="UP000554342"/>
    </source>
</evidence>
<dbReference type="EMBL" id="JACIJI010000002">
    <property type="protein sequence ID" value="MBB5718929.1"/>
    <property type="molecule type" value="Genomic_DNA"/>
</dbReference>
<reference evidence="1 2" key="1">
    <citation type="submission" date="2020-08" db="EMBL/GenBank/DDBJ databases">
        <title>Genomic Encyclopedia of Type Strains, Phase IV (KMG-IV): sequencing the most valuable type-strain genomes for metagenomic binning, comparative biology and taxonomic classification.</title>
        <authorList>
            <person name="Goeker M."/>
        </authorList>
    </citation>
    <scope>NUCLEOTIDE SEQUENCE [LARGE SCALE GENOMIC DNA]</scope>
    <source>
        <strain evidence="1 2">DSM 27203</strain>
    </source>
</reference>
<name>A0A840YZG2_9SPHN</name>
<proteinExistence type="predicted"/>
<dbReference type="Proteomes" id="UP000554342">
    <property type="component" value="Unassembled WGS sequence"/>
</dbReference>
<comment type="caution">
    <text evidence="1">The sequence shown here is derived from an EMBL/GenBank/DDBJ whole genome shotgun (WGS) entry which is preliminary data.</text>
</comment>
<accession>A0A840YZG2</accession>
<protein>
    <submittedName>
        <fullName evidence="1">Uncharacterized protein</fullName>
    </submittedName>
</protein>
<organism evidence="1 2">
    <name type="scientific">Stakelama sediminis</name>
    <dbReference type="NCBI Taxonomy" id="463200"/>
    <lineage>
        <taxon>Bacteria</taxon>
        <taxon>Pseudomonadati</taxon>
        <taxon>Pseudomonadota</taxon>
        <taxon>Alphaproteobacteria</taxon>
        <taxon>Sphingomonadales</taxon>
        <taxon>Sphingomonadaceae</taxon>
        <taxon>Stakelama</taxon>
    </lineage>
</organism>
<dbReference type="AlphaFoldDB" id="A0A840YZG2"/>